<gene>
    <name evidence="2" type="ORF">Fcan01_04087</name>
</gene>
<dbReference type="SUPFAM" id="SSF52047">
    <property type="entry name" value="RNI-like"/>
    <property type="match status" value="1"/>
</dbReference>
<dbReference type="InterPro" id="IPR036047">
    <property type="entry name" value="F-box-like_dom_sf"/>
</dbReference>
<feature type="region of interest" description="Disordered" evidence="1">
    <location>
        <begin position="622"/>
        <end position="641"/>
    </location>
</feature>
<organism evidence="2 3">
    <name type="scientific">Folsomia candida</name>
    <name type="common">Springtail</name>
    <dbReference type="NCBI Taxonomy" id="158441"/>
    <lineage>
        <taxon>Eukaryota</taxon>
        <taxon>Metazoa</taxon>
        <taxon>Ecdysozoa</taxon>
        <taxon>Arthropoda</taxon>
        <taxon>Hexapoda</taxon>
        <taxon>Collembola</taxon>
        <taxon>Entomobryomorpha</taxon>
        <taxon>Isotomoidea</taxon>
        <taxon>Isotomidae</taxon>
        <taxon>Proisotominae</taxon>
        <taxon>Folsomia</taxon>
    </lineage>
</organism>
<dbReference type="SUPFAM" id="SSF81383">
    <property type="entry name" value="F-box domain"/>
    <property type="match status" value="1"/>
</dbReference>
<name>A0A226EVU6_FOLCA</name>
<dbReference type="AlphaFoldDB" id="A0A226EVU6"/>
<reference evidence="2 3" key="1">
    <citation type="submission" date="2015-12" db="EMBL/GenBank/DDBJ databases">
        <title>The genome of Folsomia candida.</title>
        <authorList>
            <person name="Faddeeva A."/>
            <person name="Derks M.F."/>
            <person name="Anvar Y."/>
            <person name="Smit S."/>
            <person name="Van Straalen N."/>
            <person name="Roelofs D."/>
        </authorList>
    </citation>
    <scope>NUCLEOTIDE SEQUENCE [LARGE SCALE GENOMIC DNA]</scope>
    <source>
        <strain evidence="2 3">VU population</strain>
        <tissue evidence="2">Whole body</tissue>
    </source>
</reference>
<comment type="caution">
    <text evidence="2">The sequence shown here is derived from an EMBL/GenBank/DDBJ whole genome shotgun (WGS) entry which is preliminary data.</text>
</comment>
<evidence type="ECO:0008006" key="4">
    <source>
        <dbReference type="Google" id="ProtNLM"/>
    </source>
</evidence>
<evidence type="ECO:0000313" key="3">
    <source>
        <dbReference type="Proteomes" id="UP000198287"/>
    </source>
</evidence>
<accession>A0A226EVU6</accession>
<evidence type="ECO:0000313" key="2">
    <source>
        <dbReference type="EMBL" id="OXA60726.1"/>
    </source>
</evidence>
<sequence length="654" mass="73982">MMEIGYDIVPRRSIQAKKTNQSTSFNDYYRESLAQRMEKTSPQILQGEQPLVVAEEEETTSWRQTNPLLIANVLEVIFPHLDHASLKACSQVSSLWSVMATPLLRSRSQIHLEGPLHDDRSDAFLSTLTPTDTLPMASLTYNLHHTSTPFLSERASNFFSTFGHSLTSLTLQAFAHQDPANSLGTNHFFSVVAQLVGRDCPSLTHLTLTHLQNLDYLDPEIESRLTFTSPSIRHLTISFEGNSCLVRPRRALNCMTVLKSLLAIAPNATTLDTDCLCGGETFMYFLMTLRDSQISSQLTSFSLSGGPLDKVAMNILNSMTFPRLTSLKMNTIITAQVQTEFVQFLEKLPTLQKFVMFGDKRGKFGLQGRMARYEEGFTMDFSLMPKLKVLEYQNYEGLRLGGEDFLQRLPNLEEVVIRDFQSSLGDMMLCPQRNVWGTIFSPNIYKRGKITPNYANVHVKKVVLDVVFVPSYENLSSMEKLLKMFPNVEELELTISFAYQNVYVGQVLDILAKSKVKKLKIKFQQCAELRSERVAASFQAALLNYLPKFSRLQRVDFVLDDMPPMSRFTLPLYIVKGMLSTRSLSVLNLTGFCIGSIDEQQFNFAKLNHVENCPYRPAGGDGVMPGSRDEEEDEIDWQPEVGVKSEEDIQTIFD</sequence>
<keyword evidence="3" id="KW-1185">Reference proteome</keyword>
<proteinExistence type="predicted"/>
<protein>
    <recommendedName>
        <fullName evidence="4">F-box domain-containing protein</fullName>
    </recommendedName>
</protein>
<evidence type="ECO:0000256" key="1">
    <source>
        <dbReference type="SAM" id="MobiDB-lite"/>
    </source>
</evidence>
<dbReference type="Proteomes" id="UP000198287">
    <property type="component" value="Unassembled WGS sequence"/>
</dbReference>
<dbReference type="EMBL" id="LNIX01000002">
    <property type="protein sequence ID" value="OXA60726.1"/>
    <property type="molecule type" value="Genomic_DNA"/>
</dbReference>